<evidence type="ECO:0000313" key="4">
    <source>
        <dbReference type="Proteomes" id="UP000728185"/>
    </source>
</evidence>
<organism evidence="3 4">
    <name type="scientific">Fasciolopsis buskii</name>
    <dbReference type="NCBI Taxonomy" id="27845"/>
    <lineage>
        <taxon>Eukaryota</taxon>
        <taxon>Metazoa</taxon>
        <taxon>Spiralia</taxon>
        <taxon>Lophotrochozoa</taxon>
        <taxon>Platyhelminthes</taxon>
        <taxon>Trematoda</taxon>
        <taxon>Digenea</taxon>
        <taxon>Plagiorchiida</taxon>
        <taxon>Echinostomata</taxon>
        <taxon>Echinostomatoidea</taxon>
        <taxon>Fasciolidae</taxon>
        <taxon>Fasciolopsis</taxon>
    </lineage>
</organism>
<dbReference type="Proteomes" id="UP000728185">
    <property type="component" value="Unassembled WGS sequence"/>
</dbReference>
<accession>A0A8E0RVV2</accession>
<dbReference type="AlphaFoldDB" id="A0A8E0RVV2"/>
<name>A0A8E0RVV2_9TREM</name>
<comment type="caution">
    <text evidence="3">The sequence shown here is derived from an EMBL/GenBank/DDBJ whole genome shotgun (WGS) entry which is preliminary data.</text>
</comment>
<dbReference type="EMBL" id="LUCM01005726">
    <property type="protein sequence ID" value="KAA0192372.1"/>
    <property type="molecule type" value="Genomic_DNA"/>
</dbReference>
<dbReference type="InterPro" id="IPR048994">
    <property type="entry name" value="PH-GRAM_MTMR6-9"/>
</dbReference>
<dbReference type="GO" id="GO:0046856">
    <property type="term" value="P:phosphatidylinositol dephosphorylation"/>
    <property type="evidence" value="ECO:0007669"/>
    <property type="project" value="TreeGrafter"/>
</dbReference>
<protein>
    <submittedName>
        <fullName evidence="3">Myotubularin protein 7</fullName>
    </submittedName>
</protein>
<dbReference type="PANTHER" id="PTHR10807:SF8">
    <property type="entry name" value="PHOSPHATIDYLINOSITOL-3-PHOSPHATE PHOSPHATASE"/>
    <property type="match status" value="1"/>
</dbReference>
<dbReference type="GO" id="GO:0106018">
    <property type="term" value="F:phosphatidylinositol-3,5-bisphosphate phosphatase activity"/>
    <property type="evidence" value="ECO:0007669"/>
    <property type="project" value="TreeGrafter"/>
</dbReference>
<evidence type="ECO:0000313" key="3">
    <source>
        <dbReference type="EMBL" id="KAA0192372.1"/>
    </source>
</evidence>
<evidence type="ECO:0000259" key="2">
    <source>
        <dbReference type="Pfam" id="PF21098"/>
    </source>
</evidence>
<dbReference type="GO" id="GO:0005737">
    <property type="term" value="C:cytoplasm"/>
    <property type="evidence" value="ECO:0007669"/>
    <property type="project" value="TreeGrafter"/>
</dbReference>
<comment type="similarity">
    <text evidence="1">Belongs to the protein-tyrosine phosphatase family. Non-receptor class myotubularin subfamily.</text>
</comment>
<dbReference type="Gene3D" id="2.30.29.30">
    <property type="entry name" value="Pleckstrin-homology domain (PH domain)/Phosphotyrosine-binding domain (PTB)"/>
    <property type="match status" value="1"/>
</dbReference>
<reference evidence="3" key="1">
    <citation type="submission" date="2019-05" db="EMBL/GenBank/DDBJ databases">
        <title>Annotation for the trematode Fasciolopsis buski.</title>
        <authorList>
            <person name="Choi Y.-J."/>
        </authorList>
    </citation>
    <scope>NUCLEOTIDE SEQUENCE</scope>
    <source>
        <strain evidence="3">HT</strain>
        <tissue evidence="3">Whole worm</tissue>
    </source>
</reference>
<proteinExistence type="inferred from homology"/>
<dbReference type="GO" id="GO:0004438">
    <property type="term" value="F:phosphatidylinositol-3-phosphate phosphatase activity"/>
    <property type="evidence" value="ECO:0007669"/>
    <property type="project" value="TreeGrafter"/>
</dbReference>
<dbReference type="SUPFAM" id="SSF50729">
    <property type="entry name" value="PH domain-like"/>
    <property type="match status" value="1"/>
</dbReference>
<dbReference type="Pfam" id="PF21098">
    <property type="entry name" value="PH-GRAM_MTMR6-like"/>
    <property type="match status" value="1"/>
</dbReference>
<keyword evidence="4" id="KW-1185">Reference proteome</keyword>
<evidence type="ECO:0000256" key="1">
    <source>
        <dbReference type="ARBA" id="ARBA00007471"/>
    </source>
</evidence>
<dbReference type="InterPro" id="IPR011993">
    <property type="entry name" value="PH-like_dom_sf"/>
</dbReference>
<sequence length="234" mass="26996">MESLFIFGFYYFPLLSQVNNVFYLDHFDGNAHILGTLHLTLTHVFFIGASRKQEIWLNNQLIASVERLPLTTGGAPIVVRGKNFRYIQLIIPRERDCHNVYITIKRLMSIESIPELPCFRLSPPECSWSRTDGWNTLDMETQLKRFGLPNSNWELTDVNKDFQASNLSVSAQTASVVCIIGREHRRDFLILCMRLANVQYDKCFVCVEYLFSGMHTVMYQTPVKTGLCLFDVLV</sequence>
<gene>
    <name evidence="3" type="ORF">FBUS_11192</name>
</gene>
<dbReference type="OrthoDB" id="271628at2759"/>
<dbReference type="InterPro" id="IPR030564">
    <property type="entry name" value="Myotubularin"/>
</dbReference>
<dbReference type="PANTHER" id="PTHR10807">
    <property type="entry name" value="MYOTUBULARIN-RELATED"/>
    <property type="match status" value="1"/>
</dbReference>
<feature type="domain" description="MTMR6-9 GRAM" evidence="2">
    <location>
        <begin position="17"/>
        <end position="107"/>
    </location>
</feature>